<dbReference type="PANTHER" id="PTHR35046">
    <property type="entry name" value="ZINC KNUCKLE (CCHC-TYPE) FAMILY PROTEIN"/>
    <property type="match status" value="1"/>
</dbReference>
<dbReference type="Proteomes" id="UP000321947">
    <property type="component" value="Unassembled WGS sequence"/>
</dbReference>
<protein>
    <submittedName>
        <fullName evidence="1">Plasma membrane ATPase 1</fullName>
    </submittedName>
</protein>
<dbReference type="Gene3D" id="2.40.70.10">
    <property type="entry name" value="Acid Proteases"/>
    <property type="match status" value="1"/>
</dbReference>
<proteinExistence type="predicted"/>
<dbReference type="PANTHER" id="PTHR35046:SF18">
    <property type="entry name" value="RNA-DIRECTED DNA POLYMERASE"/>
    <property type="match status" value="1"/>
</dbReference>
<evidence type="ECO:0000313" key="1">
    <source>
        <dbReference type="EMBL" id="TYK17872.1"/>
    </source>
</evidence>
<gene>
    <name evidence="1" type="ORF">E5676_scaffold306G001470</name>
</gene>
<evidence type="ECO:0000313" key="2">
    <source>
        <dbReference type="Proteomes" id="UP000321947"/>
    </source>
</evidence>
<dbReference type="EMBL" id="SSTD01007940">
    <property type="protein sequence ID" value="TYK17872.1"/>
    <property type="molecule type" value="Genomic_DNA"/>
</dbReference>
<reference evidence="1 2" key="1">
    <citation type="submission" date="2019-08" db="EMBL/GenBank/DDBJ databases">
        <title>Draft genome sequences of two oriental melons (Cucumis melo L. var makuwa).</title>
        <authorList>
            <person name="Kwon S.-Y."/>
        </authorList>
    </citation>
    <scope>NUCLEOTIDE SEQUENCE [LARGE SCALE GENOMIC DNA]</scope>
    <source>
        <strain evidence="2">cv. Chang Bougi</strain>
        <tissue evidence="1">Leaf</tissue>
    </source>
</reference>
<dbReference type="AlphaFoldDB" id="A0A5D3D1Z1"/>
<accession>A0A5D3D1Z1</accession>
<dbReference type="CDD" id="cd00303">
    <property type="entry name" value="retropepsin_like"/>
    <property type="match status" value="1"/>
</dbReference>
<dbReference type="InterPro" id="IPR021109">
    <property type="entry name" value="Peptidase_aspartic_dom_sf"/>
</dbReference>
<sequence length="222" mass="25173">MHENKIAQGGIVELPNYKKIVGCKKVFIVKCKVDGCIERGSIKHENFIAKRLVAALNLKVKTHPNPYKIGRVKKDGETSVSEICTVPLSIGSGYKDQIICDVIDMDVCHFLLGRPWQHDIQTLHKGRENTYEFYWMGKKIVLLPLSKNNEGAKHMKTKGQLFTTVSGKKLISERERDILGLVVVDKSMGEQPRIMEPELQQLLAKFPHLKREPHGLPPLQDI</sequence>
<comment type="caution">
    <text evidence="1">The sequence shown here is derived from an EMBL/GenBank/DDBJ whole genome shotgun (WGS) entry which is preliminary data.</text>
</comment>
<name>A0A5D3D1Z1_CUCMM</name>
<organism evidence="1 2">
    <name type="scientific">Cucumis melo var. makuwa</name>
    <name type="common">Oriental melon</name>
    <dbReference type="NCBI Taxonomy" id="1194695"/>
    <lineage>
        <taxon>Eukaryota</taxon>
        <taxon>Viridiplantae</taxon>
        <taxon>Streptophyta</taxon>
        <taxon>Embryophyta</taxon>
        <taxon>Tracheophyta</taxon>
        <taxon>Spermatophyta</taxon>
        <taxon>Magnoliopsida</taxon>
        <taxon>eudicotyledons</taxon>
        <taxon>Gunneridae</taxon>
        <taxon>Pentapetalae</taxon>
        <taxon>rosids</taxon>
        <taxon>fabids</taxon>
        <taxon>Cucurbitales</taxon>
        <taxon>Cucurbitaceae</taxon>
        <taxon>Benincaseae</taxon>
        <taxon>Cucumis</taxon>
    </lineage>
</organism>